<proteinExistence type="inferred from homology"/>
<accession>G7EAK9</accession>
<feature type="region of interest" description="Disordered" evidence="2">
    <location>
        <begin position="1"/>
        <end position="25"/>
    </location>
</feature>
<evidence type="ECO:0008006" key="5">
    <source>
        <dbReference type="Google" id="ProtNLM"/>
    </source>
</evidence>
<dbReference type="AlphaFoldDB" id="G7EAK9"/>
<dbReference type="Pfam" id="PF09774">
    <property type="entry name" value="MIX23"/>
    <property type="match status" value="1"/>
</dbReference>
<comment type="similarity">
    <text evidence="1">Belongs to the MIX23 family.</text>
</comment>
<sequence length="191" mass="22118">MTRPTPSLGSEWLRNVAPSTPHGVEDLSPALCTNMSQFKSLIRQYRSIDDAIMTRLNRAQALYRQDHETTYRDRAQADECQSFWTDLMETWKGRETAIRYCVGQLDARAEEKRRLLGSESDARLDGDKTVRASLYSDEVKRQQVHNELQIESVVRRRTLSAFFSRCPGFERLRSIDTDLEPIPLMHREPIG</sequence>
<dbReference type="PANTHER" id="PTHR31905">
    <property type="entry name" value="COILED-COIL DOMAIN-CONTAINING PROTEIN 58"/>
    <property type="match status" value="1"/>
</dbReference>
<gene>
    <name evidence="3" type="primary">Mo06572</name>
    <name evidence="3" type="ORF">E5Q_06572</name>
</gene>
<dbReference type="FunCoup" id="G7EAK9">
    <property type="interactions" value="177"/>
</dbReference>
<organism evidence="3 4">
    <name type="scientific">Mixia osmundae (strain CBS 9802 / IAM 14324 / JCM 22182 / KY 12970)</name>
    <dbReference type="NCBI Taxonomy" id="764103"/>
    <lineage>
        <taxon>Eukaryota</taxon>
        <taxon>Fungi</taxon>
        <taxon>Dikarya</taxon>
        <taxon>Basidiomycota</taxon>
        <taxon>Pucciniomycotina</taxon>
        <taxon>Mixiomycetes</taxon>
        <taxon>Mixiales</taxon>
        <taxon>Mixiaceae</taxon>
        <taxon>Mixia</taxon>
    </lineage>
</organism>
<dbReference type="InterPro" id="IPR019171">
    <property type="entry name" value="MIX23"/>
</dbReference>
<dbReference type="InParanoid" id="G7EAK9"/>
<comment type="caution">
    <text evidence="3">The sequence shown here is derived from an EMBL/GenBank/DDBJ whole genome shotgun (WGS) entry which is preliminary data.</text>
</comment>
<dbReference type="EMBL" id="BABT02000240">
    <property type="protein sequence ID" value="GAA99869.1"/>
    <property type="molecule type" value="Genomic_DNA"/>
</dbReference>
<dbReference type="OrthoDB" id="5593818at2759"/>
<dbReference type="eggNOG" id="KOG4613">
    <property type="taxonomic scope" value="Eukaryota"/>
</dbReference>
<keyword evidence="4" id="KW-1185">Reference proteome</keyword>
<reference evidence="3 4" key="1">
    <citation type="journal article" date="2011" name="J. Gen. Appl. Microbiol.">
        <title>Draft genome sequencing of the enigmatic basidiomycete Mixia osmundae.</title>
        <authorList>
            <person name="Nishida H."/>
            <person name="Nagatsuka Y."/>
            <person name="Sugiyama J."/>
        </authorList>
    </citation>
    <scope>NUCLEOTIDE SEQUENCE [LARGE SCALE GENOMIC DNA]</scope>
    <source>
        <strain evidence="4">CBS 9802 / IAM 14324 / JCM 22182 / KY 12970</strain>
    </source>
</reference>
<evidence type="ECO:0000313" key="4">
    <source>
        <dbReference type="Proteomes" id="UP000009131"/>
    </source>
</evidence>
<dbReference type="PANTHER" id="PTHR31905:SF2">
    <property type="entry name" value="PROTEIN MIX23"/>
    <property type="match status" value="1"/>
</dbReference>
<dbReference type="HOGENOM" id="CLU_090093_0_0_1"/>
<name>G7EAK9_MIXOS</name>
<evidence type="ECO:0000256" key="2">
    <source>
        <dbReference type="SAM" id="MobiDB-lite"/>
    </source>
</evidence>
<evidence type="ECO:0000313" key="3">
    <source>
        <dbReference type="EMBL" id="GAA99869.1"/>
    </source>
</evidence>
<dbReference type="STRING" id="764103.G7EAK9"/>
<reference evidence="3 4" key="2">
    <citation type="journal article" date="2012" name="Open Biol.">
        <title>Characteristics of nucleosomes and linker DNA regions on the genome of the basidiomycete Mixia osmundae revealed by mono- and dinucleosome mapping.</title>
        <authorList>
            <person name="Nishida H."/>
            <person name="Kondo S."/>
            <person name="Matsumoto T."/>
            <person name="Suzuki Y."/>
            <person name="Yoshikawa H."/>
            <person name="Taylor T.D."/>
            <person name="Sugiyama J."/>
        </authorList>
    </citation>
    <scope>NUCLEOTIDE SEQUENCE [LARGE SCALE GENOMIC DNA]</scope>
    <source>
        <strain evidence="4">CBS 9802 / IAM 14324 / JCM 22182 / KY 12970</strain>
    </source>
</reference>
<protein>
    <recommendedName>
        <fullName evidence="5">Coiled-coil domain-containing protein 58</fullName>
    </recommendedName>
</protein>
<evidence type="ECO:0000256" key="1">
    <source>
        <dbReference type="ARBA" id="ARBA00024204"/>
    </source>
</evidence>
<dbReference type="GO" id="GO:0005758">
    <property type="term" value="C:mitochondrial intermembrane space"/>
    <property type="evidence" value="ECO:0007669"/>
    <property type="project" value="InterPro"/>
</dbReference>
<dbReference type="Proteomes" id="UP000009131">
    <property type="component" value="Unassembled WGS sequence"/>
</dbReference>